<sequence>MVATRKPRYAPTQPEQEGEPERSWNDVPEEEVQAAAQAFQEPEEEEKEAPKNRPNLDRGLMAQIFERRTKVGPGALRDGEIIERKRFSFILDGSVCTPGFFQDEDGVFLDVRIGLHSLTSAEEINALKGMRDPGQAPFMLARACLATLNDEKLTADQRDFLWEGLGMGGRQLCLMAFQSFGSASYAALGKFQSTLTIG</sequence>
<evidence type="ECO:0000256" key="1">
    <source>
        <dbReference type="SAM" id="MobiDB-lite"/>
    </source>
</evidence>
<proteinExistence type="predicted"/>
<name>A0A6J5NA98_9CAUD</name>
<dbReference type="EMBL" id="LR796623">
    <property type="protein sequence ID" value="CAB4154986.1"/>
    <property type="molecule type" value="Genomic_DNA"/>
</dbReference>
<protein>
    <submittedName>
        <fullName evidence="2">Uncharacterized protein</fullName>
    </submittedName>
</protein>
<feature type="region of interest" description="Disordered" evidence="1">
    <location>
        <begin position="1"/>
        <end position="57"/>
    </location>
</feature>
<reference evidence="2" key="1">
    <citation type="submission" date="2020-04" db="EMBL/GenBank/DDBJ databases">
        <authorList>
            <person name="Chiriac C."/>
            <person name="Salcher M."/>
            <person name="Ghai R."/>
            <person name="Kavagutti S V."/>
        </authorList>
    </citation>
    <scope>NUCLEOTIDE SEQUENCE</scope>
</reference>
<organism evidence="2">
    <name type="scientific">uncultured Caudovirales phage</name>
    <dbReference type="NCBI Taxonomy" id="2100421"/>
    <lineage>
        <taxon>Viruses</taxon>
        <taxon>Duplodnaviria</taxon>
        <taxon>Heunggongvirae</taxon>
        <taxon>Uroviricota</taxon>
        <taxon>Caudoviricetes</taxon>
        <taxon>Peduoviridae</taxon>
        <taxon>Maltschvirus</taxon>
        <taxon>Maltschvirus maltsch</taxon>
    </lineage>
</organism>
<accession>A0A6J5NA98</accession>
<evidence type="ECO:0000313" key="2">
    <source>
        <dbReference type="EMBL" id="CAB4154986.1"/>
    </source>
</evidence>
<gene>
    <name evidence="2" type="ORF">UFOVP650_59</name>
</gene>